<dbReference type="Pfam" id="PF02817">
    <property type="entry name" value="E3_binding"/>
    <property type="match status" value="2"/>
</dbReference>
<comment type="cofactor">
    <cofactor evidence="1 4">
        <name>(R)-lipoate</name>
        <dbReference type="ChEBI" id="CHEBI:83088"/>
    </cofactor>
</comment>
<dbReference type="InterPro" id="IPR045257">
    <property type="entry name" value="E2/Pdx1"/>
</dbReference>
<dbReference type="CDD" id="cd06849">
    <property type="entry name" value="lipoyl_domain"/>
    <property type="match status" value="1"/>
</dbReference>
<dbReference type="InterPro" id="IPR000089">
    <property type="entry name" value="Biotin_lipoyl"/>
</dbReference>
<dbReference type="InterPro" id="IPR004167">
    <property type="entry name" value="PSBD"/>
</dbReference>
<comment type="caution">
    <text evidence="8">The sequence shown here is derived from an EMBL/GenBank/DDBJ whole genome shotgun (WGS) entry which is preliminary data.</text>
</comment>
<comment type="similarity">
    <text evidence="2 4">Belongs to the 2-oxoacid dehydrogenase family.</text>
</comment>
<feature type="region of interest" description="Disordered" evidence="5">
    <location>
        <begin position="86"/>
        <end position="112"/>
    </location>
</feature>
<dbReference type="AlphaFoldDB" id="A0A6B0YR65"/>
<dbReference type="InterPro" id="IPR003016">
    <property type="entry name" value="2-oxoA_DH_lipoyl-BS"/>
</dbReference>
<feature type="compositionally biased region" description="Basic and acidic residues" evidence="5">
    <location>
        <begin position="136"/>
        <end position="145"/>
    </location>
</feature>
<feature type="domain" description="Peripheral subunit-binding (PSBD)" evidence="7">
    <location>
        <begin position="155"/>
        <end position="192"/>
    </location>
</feature>
<dbReference type="InterPro" id="IPR011053">
    <property type="entry name" value="Single_hybrid_motif"/>
</dbReference>
<dbReference type="Pfam" id="PF00198">
    <property type="entry name" value="2-oxoacid_dh"/>
    <property type="match status" value="1"/>
</dbReference>
<feature type="domain" description="Peripheral subunit-binding (PSBD)" evidence="7">
    <location>
        <begin position="110"/>
        <end position="145"/>
    </location>
</feature>
<feature type="domain" description="Lipoyl-binding" evidence="6">
    <location>
        <begin position="2"/>
        <end position="77"/>
    </location>
</feature>
<dbReference type="PANTHER" id="PTHR23151:SF90">
    <property type="entry name" value="DIHYDROLIPOYLLYSINE-RESIDUE ACETYLTRANSFERASE COMPONENT OF PYRUVATE DEHYDROGENASE COMPLEX, MITOCHONDRIAL-RELATED"/>
    <property type="match status" value="1"/>
</dbReference>
<evidence type="ECO:0000259" key="7">
    <source>
        <dbReference type="PROSITE" id="PS51826"/>
    </source>
</evidence>
<dbReference type="SUPFAM" id="SSF47005">
    <property type="entry name" value="Peripheral subunit-binding domain of 2-oxo acid dehydrogenase complex"/>
    <property type="match status" value="2"/>
</dbReference>
<keyword evidence="4" id="KW-0012">Acyltransferase</keyword>
<keyword evidence="3 4" id="KW-0450">Lipoyl</keyword>
<evidence type="ECO:0000256" key="5">
    <source>
        <dbReference type="SAM" id="MobiDB-lite"/>
    </source>
</evidence>
<dbReference type="Gene3D" id="2.40.50.100">
    <property type="match status" value="1"/>
</dbReference>
<dbReference type="InterPro" id="IPR023213">
    <property type="entry name" value="CAT-like_dom_sf"/>
</dbReference>
<organism evidence="8">
    <name type="scientific">Caldilineaceae bacterium SB0664_bin_27</name>
    <dbReference type="NCBI Taxonomy" id="2605260"/>
    <lineage>
        <taxon>Bacteria</taxon>
        <taxon>Bacillati</taxon>
        <taxon>Chloroflexota</taxon>
        <taxon>Caldilineae</taxon>
        <taxon>Caldilineales</taxon>
        <taxon>Caldilineaceae</taxon>
    </lineage>
</organism>
<dbReference type="Pfam" id="PF00364">
    <property type="entry name" value="Biotin_lipoyl"/>
    <property type="match status" value="1"/>
</dbReference>
<name>A0A6B0YR65_9CHLR</name>
<proteinExistence type="inferred from homology"/>
<evidence type="ECO:0000256" key="3">
    <source>
        <dbReference type="ARBA" id="ARBA00022823"/>
    </source>
</evidence>
<dbReference type="EC" id="2.3.1.-" evidence="4"/>
<evidence type="ECO:0000313" key="8">
    <source>
        <dbReference type="EMBL" id="MXY92272.1"/>
    </source>
</evidence>
<evidence type="ECO:0000256" key="1">
    <source>
        <dbReference type="ARBA" id="ARBA00001938"/>
    </source>
</evidence>
<sequence length="435" mass="45314">MPKEVIMPALGMAQDVGVLLRWLKSEGEMVTAGEPLMEVATDKVDVQVEAPASGLLTAVTAQEGDEVPVGQVIGLIAAEGEEIPAAPAPPVAAEPKETPQAENGGSAPLPSSPVAARIAAEHGVDLADVQSTGGRISKEDVEAHIRSTGSGSRVLASPKARRLARERGLDLAALSGSGPEGAVLAAEVPLSAQPAPEAPAPVVHTPAAVEPETQPVSRMWQVMAERLTGSWTSVPHFYLVREVSAGQLIHWREILAPGASDGARITYTDLLTKLAALSLARFPRLNSYWDDGNIVTNPEINVGLAIAVEEGLLVPVVHGADRLRVEEIAARRADLVARAGSGGLTPNDFAGGTFTISNLGMFGVDAFNAIVNPPQAAILAVGRIADRVVAVDGQPAVRPMMTLTLSCDHRAVDGVRAAQFLDAFAGMIEEPLRAL</sequence>
<dbReference type="GO" id="GO:0016746">
    <property type="term" value="F:acyltransferase activity"/>
    <property type="evidence" value="ECO:0007669"/>
    <property type="project" value="UniProtKB-KW"/>
</dbReference>
<dbReference type="SUPFAM" id="SSF51230">
    <property type="entry name" value="Single hybrid motif"/>
    <property type="match status" value="1"/>
</dbReference>
<dbReference type="PROSITE" id="PS51826">
    <property type="entry name" value="PSBD"/>
    <property type="match status" value="2"/>
</dbReference>
<dbReference type="EMBL" id="VXRG01000026">
    <property type="protein sequence ID" value="MXY92272.1"/>
    <property type="molecule type" value="Genomic_DNA"/>
</dbReference>
<feature type="region of interest" description="Disordered" evidence="5">
    <location>
        <begin position="128"/>
        <end position="159"/>
    </location>
</feature>
<dbReference type="GO" id="GO:0006086">
    <property type="term" value="P:pyruvate decarboxylation to acetyl-CoA"/>
    <property type="evidence" value="ECO:0007669"/>
    <property type="project" value="InterPro"/>
</dbReference>
<evidence type="ECO:0000259" key="6">
    <source>
        <dbReference type="PROSITE" id="PS50968"/>
    </source>
</evidence>
<gene>
    <name evidence="8" type="ORF">F4Y42_02365</name>
</gene>
<protein>
    <recommendedName>
        <fullName evidence="4">Dihydrolipoamide acetyltransferase component of pyruvate dehydrogenase complex</fullName>
        <ecNumber evidence="4">2.3.1.-</ecNumber>
    </recommendedName>
</protein>
<evidence type="ECO:0000256" key="2">
    <source>
        <dbReference type="ARBA" id="ARBA00007317"/>
    </source>
</evidence>
<evidence type="ECO:0000256" key="4">
    <source>
        <dbReference type="RuleBase" id="RU003423"/>
    </source>
</evidence>
<dbReference type="PROSITE" id="PS50968">
    <property type="entry name" value="BIOTINYL_LIPOYL"/>
    <property type="match status" value="1"/>
</dbReference>
<accession>A0A6B0YR65</accession>
<dbReference type="Gene3D" id="3.30.559.10">
    <property type="entry name" value="Chloramphenicol acetyltransferase-like domain"/>
    <property type="match status" value="1"/>
</dbReference>
<dbReference type="Gene3D" id="4.10.320.10">
    <property type="entry name" value="E3-binding domain"/>
    <property type="match status" value="2"/>
</dbReference>
<keyword evidence="4" id="KW-0808">Transferase</keyword>
<dbReference type="InterPro" id="IPR001078">
    <property type="entry name" value="2-oxoacid_DH_actylTfrase"/>
</dbReference>
<dbReference type="InterPro" id="IPR036625">
    <property type="entry name" value="E3-bd_dom_sf"/>
</dbReference>
<dbReference type="SUPFAM" id="SSF52777">
    <property type="entry name" value="CoA-dependent acyltransferases"/>
    <property type="match status" value="1"/>
</dbReference>
<dbReference type="GO" id="GO:0045254">
    <property type="term" value="C:pyruvate dehydrogenase complex"/>
    <property type="evidence" value="ECO:0007669"/>
    <property type="project" value="InterPro"/>
</dbReference>
<reference evidence="8" key="1">
    <citation type="submission" date="2019-09" db="EMBL/GenBank/DDBJ databases">
        <title>Characterisation of the sponge microbiome using genome-centric metagenomics.</title>
        <authorList>
            <person name="Engelberts J.P."/>
            <person name="Robbins S.J."/>
            <person name="De Goeij J.M."/>
            <person name="Aranda M."/>
            <person name="Bell S.C."/>
            <person name="Webster N.S."/>
        </authorList>
    </citation>
    <scope>NUCLEOTIDE SEQUENCE</scope>
    <source>
        <strain evidence="8">SB0664_bin_27</strain>
    </source>
</reference>
<dbReference type="PROSITE" id="PS00189">
    <property type="entry name" value="LIPOYL"/>
    <property type="match status" value="1"/>
</dbReference>
<dbReference type="PANTHER" id="PTHR23151">
    <property type="entry name" value="DIHYDROLIPOAMIDE ACETYL/SUCCINYL-TRANSFERASE-RELATED"/>
    <property type="match status" value="1"/>
</dbReference>